<name>A0A6L2JVS2_TANCI</name>
<evidence type="ECO:0000256" key="1">
    <source>
        <dbReference type="SAM" id="MobiDB-lite"/>
    </source>
</evidence>
<evidence type="ECO:0000313" key="2">
    <source>
        <dbReference type="EMBL" id="GEU41076.1"/>
    </source>
</evidence>
<proteinExistence type="predicted"/>
<comment type="caution">
    <text evidence="2">The sequence shown here is derived from an EMBL/GenBank/DDBJ whole genome shotgun (WGS) entry which is preliminary data.</text>
</comment>
<accession>A0A6L2JVS2</accession>
<gene>
    <name evidence="2" type="ORF">Tci_013054</name>
</gene>
<reference evidence="2" key="1">
    <citation type="journal article" date="2019" name="Sci. Rep.">
        <title>Draft genome of Tanacetum cinerariifolium, the natural source of mosquito coil.</title>
        <authorList>
            <person name="Yamashiro T."/>
            <person name="Shiraishi A."/>
            <person name="Satake H."/>
            <person name="Nakayama K."/>
        </authorList>
    </citation>
    <scope>NUCLEOTIDE SEQUENCE</scope>
</reference>
<protein>
    <submittedName>
        <fullName evidence="2">Uncharacterized protein</fullName>
    </submittedName>
</protein>
<feature type="region of interest" description="Disordered" evidence="1">
    <location>
        <begin position="232"/>
        <end position="275"/>
    </location>
</feature>
<feature type="compositionally biased region" description="Polar residues" evidence="1">
    <location>
        <begin position="249"/>
        <end position="260"/>
    </location>
</feature>
<feature type="compositionally biased region" description="Polar residues" evidence="1">
    <location>
        <begin position="156"/>
        <end position="166"/>
    </location>
</feature>
<dbReference type="AlphaFoldDB" id="A0A6L2JVS2"/>
<sequence>MRRKGRVTGNDLDAVIQIISLAIVKNHLTTKIKRPSLEVLGAIAKTTPKIKPMMKLVSWLNRQMRELLEKEILELNNKIKKLERSDEIDTCKLCQELKLENAILKETQVKFVKFDKSANSLREMLNNQKPSSCKIGLGFDSSKAPTRGTKPMSFVRSPTENATDGSTIEMRGSTIPGSMNLIVAEKVAEHVFSQPMSSRLDFIITRKKLIHNIIEESKKLSLKPSLKSGLGYVKTESNSKTPPPRRKISSQARYNTPQPRRNSREPIHQNLYPMN</sequence>
<dbReference type="EMBL" id="BKCJ010001389">
    <property type="protein sequence ID" value="GEU41076.1"/>
    <property type="molecule type" value="Genomic_DNA"/>
</dbReference>
<feature type="region of interest" description="Disordered" evidence="1">
    <location>
        <begin position="145"/>
        <end position="167"/>
    </location>
</feature>
<organism evidence="2">
    <name type="scientific">Tanacetum cinerariifolium</name>
    <name type="common">Dalmatian daisy</name>
    <name type="synonym">Chrysanthemum cinerariifolium</name>
    <dbReference type="NCBI Taxonomy" id="118510"/>
    <lineage>
        <taxon>Eukaryota</taxon>
        <taxon>Viridiplantae</taxon>
        <taxon>Streptophyta</taxon>
        <taxon>Embryophyta</taxon>
        <taxon>Tracheophyta</taxon>
        <taxon>Spermatophyta</taxon>
        <taxon>Magnoliopsida</taxon>
        <taxon>eudicotyledons</taxon>
        <taxon>Gunneridae</taxon>
        <taxon>Pentapetalae</taxon>
        <taxon>asterids</taxon>
        <taxon>campanulids</taxon>
        <taxon>Asterales</taxon>
        <taxon>Asteraceae</taxon>
        <taxon>Asteroideae</taxon>
        <taxon>Anthemideae</taxon>
        <taxon>Anthemidinae</taxon>
        <taxon>Tanacetum</taxon>
    </lineage>
</organism>